<accession>A0ACC1REA9</accession>
<dbReference type="EMBL" id="JANRMS010003790">
    <property type="protein sequence ID" value="KAJ3515062.1"/>
    <property type="molecule type" value="Genomic_DNA"/>
</dbReference>
<reference evidence="1" key="1">
    <citation type="submission" date="2022-08" db="EMBL/GenBank/DDBJ databases">
        <title>Genome Sequence of Fusarium decemcellulare.</title>
        <authorList>
            <person name="Buettner E."/>
        </authorList>
    </citation>
    <scope>NUCLEOTIDE SEQUENCE</scope>
    <source>
        <strain evidence="1">Babe19</strain>
    </source>
</reference>
<dbReference type="Proteomes" id="UP001148629">
    <property type="component" value="Unassembled WGS sequence"/>
</dbReference>
<proteinExistence type="predicted"/>
<evidence type="ECO:0000313" key="1">
    <source>
        <dbReference type="EMBL" id="KAJ3515062.1"/>
    </source>
</evidence>
<evidence type="ECO:0000313" key="2">
    <source>
        <dbReference type="Proteomes" id="UP001148629"/>
    </source>
</evidence>
<name>A0ACC1REA9_9HYPO</name>
<sequence>MPPSTSETEKSEWLVYVPDLPDAQERRTAVFPQHVQRMKSDPQDFWVFGGATLKDRVIPGQPPHITGSGMLIFASSREAVLARLRDDPLVRERVWDIANAQVHPFFRPKRGPV</sequence>
<gene>
    <name evidence="1" type="ORF">NM208_g15008</name>
</gene>
<keyword evidence="2" id="KW-1185">Reference proteome</keyword>
<organism evidence="1 2">
    <name type="scientific">Fusarium decemcellulare</name>
    <dbReference type="NCBI Taxonomy" id="57161"/>
    <lineage>
        <taxon>Eukaryota</taxon>
        <taxon>Fungi</taxon>
        <taxon>Dikarya</taxon>
        <taxon>Ascomycota</taxon>
        <taxon>Pezizomycotina</taxon>
        <taxon>Sordariomycetes</taxon>
        <taxon>Hypocreomycetidae</taxon>
        <taxon>Hypocreales</taxon>
        <taxon>Nectriaceae</taxon>
        <taxon>Fusarium</taxon>
        <taxon>Fusarium decemcellulare species complex</taxon>
    </lineage>
</organism>
<comment type="caution">
    <text evidence="1">The sequence shown here is derived from an EMBL/GenBank/DDBJ whole genome shotgun (WGS) entry which is preliminary data.</text>
</comment>
<protein>
    <submittedName>
        <fullName evidence="1">Uncharacterized protein</fullName>
    </submittedName>
</protein>